<evidence type="ECO:0000313" key="3">
    <source>
        <dbReference type="EMBL" id="KYG61291.1"/>
    </source>
</evidence>
<name>A0A150WEF3_BDEBC</name>
<reference evidence="3 4" key="1">
    <citation type="submission" date="2016-03" db="EMBL/GenBank/DDBJ databases">
        <authorList>
            <person name="Ploux O."/>
        </authorList>
    </citation>
    <scope>NUCLEOTIDE SEQUENCE [LARGE SCALE GENOMIC DNA]</scope>
    <source>
        <strain evidence="3 4">BER2</strain>
    </source>
</reference>
<dbReference type="Proteomes" id="UP000075391">
    <property type="component" value="Unassembled WGS sequence"/>
</dbReference>
<dbReference type="RefSeq" id="WP_063244651.1">
    <property type="nucleotide sequence ID" value="NZ_LUKF01000017.1"/>
</dbReference>
<keyword evidence="3" id="KW-0255">Endonuclease</keyword>
<dbReference type="Pfam" id="PF00565">
    <property type="entry name" value="SNase"/>
    <property type="match status" value="1"/>
</dbReference>
<keyword evidence="1" id="KW-0732">Signal</keyword>
<dbReference type="PROSITE" id="PS50830">
    <property type="entry name" value="TNASE_3"/>
    <property type="match status" value="1"/>
</dbReference>
<dbReference type="InterPro" id="IPR035437">
    <property type="entry name" value="SNase_OB-fold_sf"/>
</dbReference>
<gene>
    <name evidence="3" type="ORF">AZI85_10165</name>
</gene>
<dbReference type="GO" id="GO:0004519">
    <property type="term" value="F:endonuclease activity"/>
    <property type="evidence" value="ECO:0007669"/>
    <property type="project" value="UniProtKB-KW"/>
</dbReference>
<dbReference type="Gene3D" id="2.40.50.90">
    <property type="match status" value="1"/>
</dbReference>
<evidence type="ECO:0000256" key="1">
    <source>
        <dbReference type="SAM" id="SignalP"/>
    </source>
</evidence>
<feature type="chain" id="PRO_5007572716" evidence="1">
    <location>
        <begin position="19"/>
        <end position="213"/>
    </location>
</feature>
<feature type="signal peptide" evidence="1">
    <location>
        <begin position="1"/>
        <end position="18"/>
    </location>
</feature>
<dbReference type="OrthoDB" id="7062774at2"/>
<sequence length="213" mass="24333">MKKTLFLLLFLLPISVFADLQIRVISVHDGDTLTATGVSDSQKYKVRLLGVDTPEVDFYKSTQGDVALRARDVLRKLAPVGSILTLSEDSQVDKHGRVLGRLLRNGKDINIEMLRLGWGAMYFIYPFDKRIVSDYSKASKEAFDNKRGIFSNEFKGTEIPYEFRMRVQNQVGRNVIGDFELKKVLPPEDSANIPVWKRVFFPSFEQAYKNGYN</sequence>
<dbReference type="SMART" id="SM00318">
    <property type="entry name" value="SNc"/>
    <property type="match status" value="1"/>
</dbReference>
<comment type="caution">
    <text evidence="3">The sequence shown here is derived from an EMBL/GenBank/DDBJ whole genome shotgun (WGS) entry which is preliminary data.</text>
</comment>
<proteinExistence type="predicted"/>
<protein>
    <submittedName>
        <fullName evidence="3">Endonuclease</fullName>
    </submittedName>
</protein>
<accession>A0A150WEF3</accession>
<dbReference type="AlphaFoldDB" id="A0A150WEF3"/>
<evidence type="ECO:0000259" key="2">
    <source>
        <dbReference type="PROSITE" id="PS50830"/>
    </source>
</evidence>
<organism evidence="3 4">
    <name type="scientific">Bdellovibrio bacteriovorus</name>
    <dbReference type="NCBI Taxonomy" id="959"/>
    <lineage>
        <taxon>Bacteria</taxon>
        <taxon>Pseudomonadati</taxon>
        <taxon>Bdellovibrionota</taxon>
        <taxon>Bdellovibrionia</taxon>
        <taxon>Bdellovibrionales</taxon>
        <taxon>Pseudobdellovibrionaceae</taxon>
        <taxon>Bdellovibrio</taxon>
    </lineage>
</organism>
<dbReference type="InterPro" id="IPR016071">
    <property type="entry name" value="Staphylococal_nuclease_OB-fold"/>
</dbReference>
<evidence type="ECO:0000313" key="4">
    <source>
        <dbReference type="Proteomes" id="UP000075391"/>
    </source>
</evidence>
<keyword evidence="3" id="KW-0540">Nuclease</keyword>
<feature type="domain" description="TNase-like" evidence="2">
    <location>
        <begin position="18"/>
        <end position="152"/>
    </location>
</feature>
<dbReference type="SUPFAM" id="SSF50199">
    <property type="entry name" value="Staphylococcal nuclease"/>
    <property type="match status" value="1"/>
</dbReference>
<keyword evidence="3" id="KW-0378">Hydrolase</keyword>
<dbReference type="EMBL" id="LUKF01000017">
    <property type="protein sequence ID" value="KYG61291.1"/>
    <property type="molecule type" value="Genomic_DNA"/>
</dbReference>